<proteinExistence type="predicted"/>
<keyword evidence="1" id="KW-1133">Transmembrane helix</keyword>
<dbReference type="Proteomes" id="UP001642540">
    <property type="component" value="Unassembled WGS sequence"/>
</dbReference>
<feature type="transmembrane region" description="Helical" evidence="1">
    <location>
        <begin position="133"/>
        <end position="160"/>
    </location>
</feature>
<feature type="transmembrane region" description="Helical" evidence="1">
    <location>
        <begin position="247"/>
        <end position="267"/>
    </location>
</feature>
<organism evidence="2 3">
    <name type="scientific">Orchesella dallaii</name>
    <dbReference type="NCBI Taxonomy" id="48710"/>
    <lineage>
        <taxon>Eukaryota</taxon>
        <taxon>Metazoa</taxon>
        <taxon>Ecdysozoa</taxon>
        <taxon>Arthropoda</taxon>
        <taxon>Hexapoda</taxon>
        <taxon>Collembola</taxon>
        <taxon>Entomobryomorpha</taxon>
        <taxon>Entomobryoidea</taxon>
        <taxon>Orchesellidae</taxon>
        <taxon>Orchesellinae</taxon>
        <taxon>Orchesella</taxon>
    </lineage>
</organism>
<evidence type="ECO:0000313" key="2">
    <source>
        <dbReference type="EMBL" id="CAL8121198.1"/>
    </source>
</evidence>
<sequence length="381" mass="43737">MLSNTQKKAIETQKQGFFYMYPHPVEWDLDHSIIVVSAKSSRRWWVFGFMLILNVILTFGCFYVPLTHLLLSKRPGYNIFLVGIYLAAGILTMDAVIFSYNAYKHRSIIECINQFVAMKRRLSIAFHRVRRDLFWDIVLFPCVLTTCVIPIIGVFIVPVIRLDAYYYIFNDIFGIPTITTYFVRVFLLIGCLETGRTLGLLALSAYAGADAIVVCLTTFTGFNLRKKLKLYNEMCVLWTLGKEAVRWYAAVGLSDIFSGSVVVYWIIIKGFHHLPLIMHFGTISCGIVAVFVTLLTMDVCTKVADYSNKLTRKCYMAAMLFHSHTMTSNKARKETKIQVMQARALRPIKIPYGDFLEIERQFCCEVSYNLVNWLLNALLLF</sequence>
<accession>A0ABP1R651</accession>
<evidence type="ECO:0000256" key="1">
    <source>
        <dbReference type="SAM" id="Phobius"/>
    </source>
</evidence>
<feature type="transmembrane region" description="Helical" evidence="1">
    <location>
        <begin position="172"/>
        <end position="192"/>
    </location>
</feature>
<name>A0ABP1R651_9HEXA</name>
<feature type="transmembrane region" description="Helical" evidence="1">
    <location>
        <begin position="77"/>
        <end position="100"/>
    </location>
</feature>
<feature type="transmembrane region" description="Helical" evidence="1">
    <location>
        <begin position="44"/>
        <end position="65"/>
    </location>
</feature>
<feature type="transmembrane region" description="Helical" evidence="1">
    <location>
        <begin position="199"/>
        <end position="222"/>
    </location>
</feature>
<keyword evidence="3" id="KW-1185">Reference proteome</keyword>
<gene>
    <name evidence="2" type="ORF">ODALV1_LOCUS19266</name>
</gene>
<reference evidence="2 3" key="1">
    <citation type="submission" date="2024-08" db="EMBL/GenBank/DDBJ databases">
        <authorList>
            <person name="Cucini C."/>
            <person name="Frati F."/>
        </authorList>
    </citation>
    <scope>NUCLEOTIDE SEQUENCE [LARGE SCALE GENOMIC DNA]</scope>
</reference>
<evidence type="ECO:0000313" key="3">
    <source>
        <dbReference type="Proteomes" id="UP001642540"/>
    </source>
</evidence>
<comment type="caution">
    <text evidence="2">The sequence shown here is derived from an EMBL/GenBank/DDBJ whole genome shotgun (WGS) entry which is preliminary data.</text>
</comment>
<keyword evidence="1" id="KW-0812">Transmembrane</keyword>
<evidence type="ECO:0008006" key="4">
    <source>
        <dbReference type="Google" id="ProtNLM"/>
    </source>
</evidence>
<dbReference type="EMBL" id="CAXLJM020000065">
    <property type="protein sequence ID" value="CAL8121198.1"/>
    <property type="molecule type" value="Genomic_DNA"/>
</dbReference>
<feature type="transmembrane region" description="Helical" evidence="1">
    <location>
        <begin position="274"/>
        <end position="297"/>
    </location>
</feature>
<protein>
    <recommendedName>
        <fullName evidence="4">Odorant receptor</fullName>
    </recommendedName>
</protein>
<keyword evidence="1" id="KW-0472">Membrane</keyword>